<dbReference type="Gene3D" id="3.30.470.30">
    <property type="entry name" value="DNA ligase/mRNA capping enzyme"/>
    <property type="match status" value="1"/>
</dbReference>
<dbReference type="GO" id="GO:0005524">
    <property type="term" value="F:ATP binding"/>
    <property type="evidence" value="ECO:0007669"/>
    <property type="project" value="InterPro"/>
</dbReference>
<organism evidence="3 4">
    <name type="scientific">Kibdelosporangium aridum</name>
    <dbReference type="NCBI Taxonomy" id="2030"/>
    <lineage>
        <taxon>Bacteria</taxon>
        <taxon>Bacillati</taxon>
        <taxon>Actinomycetota</taxon>
        <taxon>Actinomycetes</taxon>
        <taxon>Pseudonocardiales</taxon>
        <taxon>Pseudonocardiaceae</taxon>
        <taxon>Kibdelosporangium</taxon>
    </lineage>
</organism>
<keyword evidence="3" id="KW-0436">Ligase</keyword>
<dbReference type="PROSITE" id="PS50160">
    <property type="entry name" value="DNA_LIGASE_A3"/>
    <property type="match status" value="1"/>
</dbReference>
<dbReference type="InterPro" id="IPR012310">
    <property type="entry name" value="DNA_ligase_ATP-dep_cent"/>
</dbReference>
<dbReference type="SUPFAM" id="SSF56091">
    <property type="entry name" value="DNA ligase/mRNA capping enzyme, catalytic domain"/>
    <property type="match status" value="1"/>
</dbReference>
<proteinExistence type="predicted"/>
<evidence type="ECO:0000313" key="3">
    <source>
        <dbReference type="EMBL" id="SMD27256.1"/>
    </source>
</evidence>
<dbReference type="GO" id="GO:0006303">
    <property type="term" value="P:double-strand break repair via nonhomologous end joining"/>
    <property type="evidence" value="ECO:0007669"/>
    <property type="project" value="TreeGrafter"/>
</dbReference>
<evidence type="ECO:0000259" key="2">
    <source>
        <dbReference type="PROSITE" id="PS50160"/>
    </source>
</evidence>
<dbReference type="Proteomes" id="UP000192674">
    <property type="component" value="Unassembled WGS sequence"/>
</dbReference>
<dbReference type="GO" id="GO:0006297">
    <property type="term" value="P:nucleotide-excision repair, DNA gap filling"/>
    <property type="evidence" value="ECO:0007669"/>
    <property type="project" value="TreeGrafter"/>
</dbReference>
<reference evidence="3 4" key="1">
    <citation type="submission" date="2017-04" db="EMBL/GenBank/DDBJ databases">
        <authorList>
            <person name="Afonso C.L."/>
            <person name="Miller P.J."/>
            <person name="Scott M.A."/>
            <person name="Spackman E."/>
            <person name="Goraichik I."/>
            <person name="Dimitrov K.M."/>
            <person name="Suarez D.L."/>
            <person name="Swayne D.E."/>
        </authorList>
    </citation>
    <scope>NUCLEOTIDE SEQUENCE [LARGE SCALE GENOMIC DNA]</scope>
    <source>
        <strain evidence="3 4">DSM 43828</strain>
    </source>
</reference>
<dbReference type="Pfam" id="PF01068">
    <property type="entry name" value="DNA_ligase_A_M"/>
    <property type="match status" value="1"/>
</dbReference>
<dbReference type="PANTHER" id="PTHR45997:SF1">
    <property type="entry name" value="DNA LIGASE 4"/>
    <property type="match status" value="1"/>
</dbReference>
<dbReference type="GO" id="GO:0003910">
    <property type="term" value="F:DNA ligase (ATP) activity"/>
    <property type="evidence" value="ECO:0007669"/>
    <property type="project" value="InterPro"/>
</dbReference>
<accession>A0A1W2G048</accession>
<keyword evidence="4" id="KW-1185">Reference proteome</keyword>
<dbReference type="GO" id="GO:0003677">
    <property type="term" value="F:DNA binding"/>
    <property type="evidence" value="ECO:0007669"/>
    <property type="project" value="InterPro"/>
</dbReference>
<dbReference type="InterPro" id="IPR029710">
    <property type="entry name" value="LIG4"/>
</dbReference>
<sequence length="186" mass="21146">MLDDALDGRAAVLDGEIVVYNQAAHVDFGLLQDRRGRYQRHRKSDRADQPFDDLPVRYLAFDLLQLGDAVLLNQPYDQRRALLRQILMPNPYLLSIVPAVTFEELTADRLTPQNLLERIAAEGHEGLIAKIVAPPMSRADERTPGSSMPIATARPCTRRRQGRTGQQAGRRPRQDSNLRSRLRRDR</sequence>
<name>A0A1W2G048_KIBAR</name>
<gene>
    <name evidence="3" type="ORF">SAMN05661093_10859</name>
</gene>
<dbReference type="GO" id="GO:0006310">
    <property type="term" value="P:DNA recombination"/>
    <property type="evidence" value="ECO:0007669"/>
    <property type="project" value="InterPro"/>
</dbReference>
<evidence type="ECO:0000256" key="1">
    <source>
        <dbReference type="SAM" id="MobiDB-lite"/>
    </source>
</evidence>
<dbReference type="PANTHER" id="PTHR45997">
    <property type="entry name" value="DNA LIGASE 4"/>
    <property type="match status" value="1"/>
</dbReference>
<evidence type="ECO:0000313" key="4">
    <source>
        <dbReference type="Proteomes" id="UP000192674"/>
    </source>
</evidence>
<feature type="region of interest" description="Disordered" evidence="1">
    <location>
        <begin position="134"/>
        <end position="186"/>
    </location>
</feature>
<feature type="domain" description="ATP-dependent DNA ligase family profile" evidence="2">
    <location>
        <begin position="49"/>
        <end position="130"/>
    </location>
</feature>
<dbReference type="EMBL" id="FWXV01000022">
    <property type="protein sequence ID" value="SMD27256.1"/>
    <property type="molecule type" value="Genomic_DNA"/>
</dbReference>
<protein>
    <submittedName>
        <fullName evidence="3">ATP dependent DNA ligase domain-containing protein</fullName>
    </submittedName>
</protein>
<dbReference type="AlphaFoldDB" id="A0A1W2G048"/>